<sequence length="261" mass="27623">MVKNRRGKRKHDDPTVDEGSDTGAPDTTTDTAVPDEPADASPEVTEPTEPPVDISKLVTKGLWDDDAKVVESSLTEVANLSFGHSQAGPNRVTISLTGGLLAIVKAMHRFSDDALVQAAGGRALQNLALDQNNKGGIASAGGIQVLVAAMERFPDDSAVQMGGCGTFQNLVWGNDENGTRIVQAKGVPAIINAMQRHADLAEMQEWACGALYLLALGEDSDVKDAILDAHGLTNIAAAIENHRDDAGIREKARNALARLLW</sequence>
<dbReference type="PROSITE" id="PS50176">
    <property type="entry name" value="ARM_REPEAT"/>
    <property type="match status" value="1"/>
</dbReference>
<evidence type="ECO:0000256" key="2">
    <source>
        <dbReference type="PROSITE-ProRule" id="PRU00259"/>
    </source>
</evidence>
<feature type="compositionally biased region" description="Low complexity" evidence="3">
    <location>
        <begin position="21"/>
        <end position="47"/>
    </location>
</feature>
<accession>A0A8J9X3Y5</accession>
<feature type="region of interest" description="Disordered" evidence="3">
    <location>
        <begin position="1"/>
        <end position="53"/>
    </location>
</feature>
<dbReference type="OMA" id="AIENHRD"/>
<evidence type="ECO:0000313" key="4">
    <source>
        <dbReference type="EMBL" id="CAG9286140.1"/>
    </source>
</evidence>
<dbReference type="InterPro" id="IPR016024">
    <property type="entry name" value="ARM-type_fold"/>
</dbReference>
<keyword evidence="1" id="KW-0677">Repeat</keyword>
<dbReference type="InterPro" id="IPR000225">
    <property type="entry name" value="Armadillo"/>
</dbReference>
<dbReference type="Gene3D" id="1.25.10.10">
    <property type="entry name" value="Leucine-rich Repeat Variant"/>
    <property type="match status" value="1"/>
</dbReference>
<dbReference type="Proteomes" id="UP000836788">
    <property type="component" value="Chromosome 21"/>
</dbReference>
<gene>
    <name evidence="4" type="ORF">PTTT1_LOCUS31355</name>
</gene>
<dbReference type="SUPFAM" id="SSF48371">
    <property type="entry name" value="ARM repeat"/>
    <property type="match status" value="1"/>
</dbReference>
<name>A0A8J9X3Y5_PHATR</name>
<protein>
    <submittedName>
        <fullName evidence="4">Uncharacterized protein</fullName>
    </submittedName>
</protein>
<dbReference type="PANTHER" id="PTHR22895:SF0">
    <property type="entry name" value="ARMADILLO REPEAT-CONTAINING PROTEIN 6"/>
    <property type="match status" value="1"/>
</dbReference>
<dbReference type="PANTHER" id="PTHR22895">
    <property type="entry name" value="ARMADILLO REPEAT-CONTAINING PROTEIN 6"/>
    <property type="match status" value="1"/>
</dbReference>
<dbReference type="InterPro" id="IPR011989">
    <property type="entry name" value="ARM-like"/>
</dbReference>
<dbReference type="EMBL" id="OU594962">
    <property type="protein sequence ID" value="CAG9286140.1"/>
    <property type="molecule type" value="Genomic_DNA"/>
</dbReference>
<dbReference type="AlphaFoldDB" id="A0A8J9X3Y5"/>
<evidence type="ECO:0000256" key="1">
    <source>
        <dbReference type="ARBA" id="ARBA00022737"/>
    </source>
</evidence>
<dbReference type="SMART" id="SM00185">
    <property type="entry name" value="ARM"/>
    <property type="match status" value="3"/>
</dbReference>
<evidence type="ECO:0000256" key="3">
    <source>
        <dbReference type="SAM" id="MobiDB-lite"/>
    </source>
</evidence>
<feature type="repeat" description="ARM" evidence="2">
    <location>
        <begin position="98"/>
        <end position="142"/>
    </location>
</feature>
<organism evidence="4">
    <name type="scientific">Phaeodactylum tricornutum</name>
    <name type="common">Diatom</name>
    <dbReference type="NCBI Taxonomy" id="2850"/>
    <lineage>
        <taxon>Eukaryota</taxon>
        <taxon>Sar</taxon>
        <taxon>Stramenopiles</taxon>
        <taxon>Ochrophyta</taxon>
        <taxon>Bacillariophyta</taxon>
        <taxon>Bacillariophyceae</taxon>
        <taxon>Bacillariophycidae</taxon>
        <taxon>Naviculales</taxon>
        <taxon>Phaeodactylaceae</taxon>
        <taxon>Phaeodactylum</taxon>
    </lineage>
</organism>
<reference evidence="4" key="1">
    <citation type="submission" date="2022-02" db="EMBL/GenBank/DDBJ databases">
        <authorList>
            <person name="Giguere J D."/>
        </authorList>
    </citation>
    <scope>NUCLEOTIDE SEQUENCE</scope>
    <source>
        <strain evidence="4">CCAP 1055/1</strain>
    </source>
</reference>
<proteinExistence type="predicted"/>